<name>A0A2N8RZ42_STUST</name>
<organism evidence="1 2">
    <name type="scientific">Stutzerimonas stutzeri</name>
    <name type="common">Pseudomonas stutzeri</name>
    <dbReference type="NCBI Taxonomy" id="316"/>
    <lineage>
        <taxon>Bacteria</taxon>
        <taxon>Pseudomonadati</taxon>
        <taxon>Pseudomonadota</taxon>
        <taxon>Gammaproteobacteria</taxon>
        <taxon>Pseudomonadales</taxon>
        <taxon>Pseudomonadaceae</taxon>
        <taxon>Stutzerimonas</taxon>
    </lineage>
</organism>
<dbReference type="OrthoDB" id="6883378at2"/>
<gene>
    <name evidence="1" type="ORF">CXK92_13415</name>
</gene>
<dbReference type="RefSeq" id="WP_102825531.1">
    <property type="nucleotide sequence ID" value="NZ_CP139348.1"/>
</dbReference>
<dbReference type="EMBL" id="POUN01000004">
    <property type="protein sequence ID" value="PNF79641.1"/>
    <property type="molecule type" value="Genomic_DNA"/>
</dbReference>
<proteinExistence type="predicted"/>
<evidence type="ECO:0000313" key="2">
    <source>
        <dbReference type="Proteomes" id="UP000235925"/>
    </source>
</evidence>
<dbReference type="Proteomes" id="UP000235925">
    <property type="component" value="Unassembled WGS sequence"/>
</dbReference>
<protein>
    <submittedName>
        <fullName evidence="1">Uncharacterized protein</fullName>
    </submittedName>
</protein>
<reference evidence="1 2" key="1">
    <citation type="submission" date="2018-01" db="EMBL/GenBank/DDBJ databases">
        <title>Denitrification phenotypes of diverse strains of Pseudomonas stutzeri.</title>
        <authorList>
            <person name="Milligan D.A."/>
            <person name="Bergaust L."/>
            <person name="Bakken L.R."/>
            <person name="Frostegard A."/>
        </authorList>
    </citation>
    <scope>NUCLEOTIDE SEQUENCE [LARGE SCALE GENOMIC DNA]</scope>
    <source>
        <strain evidence="1 2">KC</strain>
    </source>
</reference>
<comment type="caution">
    <text evidence="1">The sequence shown here is derived from an EMBL/GenBank/DDBJ whole genome shotgun (WGS) entry which is preliminary data.</text>
</comment>
<dbReference type="AlphaFoldDB" id="A0A2N8RZ42"/>
<accession>A0A2N8RZ42</accession>
<evidence type="ECO:0000313" key="1">
    <source>
        <dbReference type="EMBL" id="PNF79641.1"/>
    </source>
</evidence>
<sequence length="538" mass="57471">MALAGSGIESDPWLITTAGEFNAVIRTASESGFYRVASDIEATAGGYWGISTITTVVGATYAPKVIDGNGFTIRFAGSQGTSNASCLFAGIHFKNFKIHVSLSIFGSYTNYFYYRCSLTDVATYVDVATTFSPSTQLLYSDAATPFLIPRDVTRALVFREKNPTSDVFYFINSFLIGVTAKQCYVKVASATNVNGGFIKRTEALTLASLDALTSSAFSDNGWWTSGLEMVPWQSELVALTLQTVASGSAVSRRLWLENERQFRYLGETDATGLAQYGARIRKWSSFTVYASEDLAADALRNDKAISEGALYLPPSENGFVYKAASSGRITSLTGVVFNEQPVTIDGIVFSPRPCYTAVASKRRSVLMNGVTQTVLLDNSAGGGGPVVTGDPAYLDGVVEEIHPMTGARQALANCEVVAFERRGNTYVAMGNTFSDGVGGFRLETDIYGGGDVFAFAADFPGVIFQSGASLNVGDRIRPALANGYVYEVVQPGSAGASEPAWWPDQGGGTEGAIGTARARARPYYQPVGHGPLKMTLIE</sequence>